<evidence type="ECO:0000256" key="4">
    <source>
        <dbReference type="ARBA" id="ARBA00022741"/>
    </source>
</evidence>
<dbReference type="Pfam" id="PF18101">
    <property type="entry name" value="Pan3_CK"/>
    <property type="match status" value="1"/>
</dbReference>
<dbReference type="InterPro" id="IPR030844">
    <property type="entry name" value="PAN3"/>
</dbReference>
<dbReference type="EMBL" id="PYSW02000027">
    <property type="protein sequence ID" value="KAG2381480.1"/>
    <property type="molecule type" value="Genomic_DNA"/>
</dbReference>
<comment type="subcellular location">
    <subcellularLocation>
        <location evidence="1">Cytoplasm</location>
    </subcellularLocation>
</comment>
<dbReference type="Proteomes" id="UP000816034">
    <property type="component" value="Unassembled WGS sequence"/>
</dbReference>
<evidence type="ECO:0000256" key="1">
    <source>
        <dbReference type="ARBA" id="ARBA00004496"/>
    </source>
</evidence>
<proteinExistence type="predicted"/>
<keyword evidence="5" id="KW-0067">ATP-binding</keyword>
<dbReference type="PANTHER" id="PTHR12272">
    <property type="entry name" value="DEADENYLATION COMPLEX SUBUNIT PAN3"/>
    <property type="match status" value="1"/>
</dbReference>
<feature type="domain" description="Protein kinase" evidence="8">
    <location>
        <begin position="277"/>
        <end position="554"/>
    </location>
</feature>
<dbReference type="GO" id="GO:0008143">
    <property type="term" value="F:poly(A) binding"/>
    <property type="evidence" value="ECO:0007669"/>
    <property type="project" value="TreeGrafter"/>
</dbReference>
<dbReference type="SUPFAM" id="SSF56112">
    <property type="entry name" value="Protein kinase-like (PK-like)"/>
    <property type="match status" value="1"/>
</dbReference>
<comment type="caution">
    <text evidence="9">The sequence shown here is derived from an EMBL/GenBank/DDBJ whole genome shotgun (WGS) entry which is preliminary data.</text>
</comment>
<dbReference type="InterPro" id="IPR000719">
    <property type="entry name" value="Prot_kinase_dom"/>
</dbReference>
<evidence type="ECO:0000313" key="10">
    <source>
        <dbReference type="Proteomes" id="UP000816034"/>
    </source>
</evidence>
<dbReference type="GO" id="GO:0005524">
    <property type="term" value="F:ATP binding"/>
    <property type="evidence" value="ECO:0007669"/>
    <property type="project" value="UniProtKB-KW"/>
</dbReference>
<keyword evidence="10" id="KW-1185">Reference proteome</keyword>
<feature type="compositionally biased region" description="Polar residues" evidence="7">
    <location>
        <begin position="131"/>
        <end position="159"/>
    </location>
</feature>
<reference evidence="9 10" key="1">
    <citation type="journal article" date="2018" name="BMC Genomics">
        <title>The genome of Naegleria lovaniensis, the basis for a comparative approach to unravel pathogenicity factors of the human pathogenic amoeba N. fowleri.</title>
        <authorList>
            <person name="Liechti N."/>
            <person name="Schurch N."/>
            <person name="Bruggmann R."/>
            <person name="Wittwer M."/>
        </authorList>
    </citation>
    <scope>NUCLEOTIDE SEQUENCE [LARGE SCALE GENOMIC DNA]</scope>
    <source>
        <strain evidence="9 10">ATCC 30569</strain>
    </source>
</reference>
<sequence>MFQGGSRFASASSSASSTSTPSSGSASSGGSSTSSSSGSSTSSPFYPKTFVPSSGVMNSLVGGGTSGNSLTGSSSTTNQRSWVSSSGDSSSTGGNIQSTLSNSTFAPSSPSKLSSSSFAYQPKNYDPSAKASPNVQASTQTMQQQFSQKRTQYKQQYELHQQHLAHKRNTPVTSSPHYHHHNNPNNSSTAPSYIFTPGDNDFLSGSSKSAYRSIHNFFANDSIRSVLLNRNFLNYIQCLDDLDEETRNQGPISEKLSQIPSFIDQYHSLYPLDRDFFNDFSGQEIYAFGESFRVIDSMTASPCCLRRISEHQLMFEQAYSFVEPWFKVRHPNIVSLKNLITTDQFGTNNDLLFIFDFCAGAETLEEHFFIETSRAPSEAVLWSLLCQVVSALREIHSHNLAYRTFAPNKILILPGTHKRFKLNCVGMRHTLDPTDDDIAKQQQKDFKQLGALIVGLICTLKDLPESQDSLSLLNSHENAAKYSQELIDIITYLLHGEVNINTLISKLAIRYLEELSNTYGYIDSLENELAKELENGRLFRILVKLNFVAQHEDFEYSTKNRQGVADRQMIKLFLDYLFVQVSDSNQCILDFGHIVEALNKLDAGTNEKVLLMSRDEQSLIVVTYKDLKNSIKTQFSNLLRKNKV</sequence>
<evidence type="ECO:0000256" key="6">
    <source>
        <dbReference type="ARBA" id="ARBA00023054"/>
    </source>
</evidence>
<dbReference type="GO" id="GO:0004672">
    <property type="term" value="F:protein kinase activity"/>
    <property type="evidence" value="ECO:0007669"/>
    <property type="project" value="InterPro"/>
</dbReference>
<dbReference type="PROSITE" id="PS50011">
    <property type="entry name" value="PROTEIN_KINASE_DOM"/>
    <property type="match status" value="1"/>
</dbReference>
<dbReference type="AlphaFoldDB" id="A0AA88GP43"/>
<dbReference type="InterPro" id="IPR041332">
    <property type="entry name" value="Pan3_CK"/>
</dbReference>
<dbReference type="Gene3D" id="1.10.510.10">
    <property type="entry name" value="Transferase(Phosphotransferase) domain 1"/>
    <property type="match status" value="1"/>
</dbReference>
<dbReference type="GO" id="GO:0000932">
    <property type="term" value="C:P-body"/>
    <property type="evidence" value="ECO:0007669"/>
    <property type="project" value="TreeGrafter"/>
</dbReference>
<keyword evidence="2" id="KW-0963">Cytoplasm</keyword>
<gene>
    <name evidence="9" type="ORF">C9374_006469</name>
</gene>
<evidence type="ECO:0000313" key="9">
    <source>
        <dbReference type="EMBL" id="KAG2381480.1"/>
    </source>
</evidence>
<feature type="compositionally biased region" description="Low complexity" evidence="7">
    <location>
        <begin position="103"/>
        <end position="119"/>
    </location>
</feature>
<dbReference type="Gene3D" id="1.10.287.3700">
    <property type="match status" value="1"/>
</dbReference>
<feature type="compositionally biased region" description="Low complexity" evidence="7">
    <location>
        <begin position="67"/>
        <end position="94"/>
    </location>
</feature>
<dbReference type="GO" id="GO:0031251">
    <property type="term" value="C:PAN complex"/>
    <property type="evidence" value="ECO:0007669"/>
    <property type="project" value="InterPro"/>
</dbReference>
<evidence type="ECO:0000259" key="8">
    <source>
        <dbReference type="PROSITE" id="PS50011"/>
    </source>
</evidence>
<keyword evidence="4" id="KW-0547">Nucleotide-binding</keyword>
<evidence type="ECO:0000256" key="5">
    <source>
        <dbReference type="ARBA" id="ARBA00022840"/>
    </source>
</evidence>
<feature type="compositionally biased region" description="Low complexity" evidence="7">
    <location>
        <begin position="9"/>
        <end position="44"/>
    </location>
</feature>
<name>A0AA88GP43_NAELO</name>
<dbReference type="GO" id="GO:0006397">
    <property type="term" value="P:mRNA processing"/>
    <property type="evidence" value="ECO:0007669"/>
    <property type="project" value="UniProtKB-KW"/>
</dbReference>
<evidence type="ECO:0000256" key="3">
    <source>
        <dbReference type="ARBA" id="ARBA00022664"/>
    </source>
</evidence>
<dbReference type="PANTHER" id="PTHR12272:SF11">
    <property type="entry name" value="PAN2-PAN3 DEADENYLATION COMPLEX SUBUNIT PAN3"/>
    <property type="match status" value="1"/>
</dbReference>
<dbReference type="RefSeq" id="XP_044547160.1">
    <property type="nucleotide sequence ID" value="XM_044696332.1"/>
</dbReference>
<dbReference type="GO" id="GO:0000289">
    <property type="term" value="P:nuclear-transcribed mRNA poly(A) tail shortening"/>
    <property type="evidence" value="ECO:0007669"/>
    <property type="project" value="InterPro"/>
</dbReference>
<accession>A0AA88GP43</accession>
<dbReference type="InterPro" id="IPR011009">
    <property type="entry name" value="Kinase-like_dom_sf"/>
</dbReference>
<organism evidence="9 10">
    <name type="scientific">Naegleria lovaniensis</name>
    <name type="common">Amoeba</name>
    <dbReference type="NCBI Taxonomy" id="51637"/>
    <lineage>
        <taxon>Eukaryota</taxon>
        <taxon>Discoba</taxon>
        <taxon>Heterolobosea</taxon>
        <taxon>Tetramitia</taxon>
        <taxon>Eutetramitia</taxon>
        <taxon>Vahlkampfiidae</taxon>
        <taxon>Naegleria</taxon>
    </lineage>
</organism>
<keyword evidence="3" id="KW-0507">mRNA processing</keyword>
<evidence type="ECO:0000256" key="2">
    <source>
        <dbReference type="ARBA" id="ARBA00022490"/>
    </source>
</evidence>
<keyword evidence="6" id="KW-0175">Coiled coil</keyword>
<dbReference type="GeneID" id="68098923"/>
<feature type="region of interest" description="Disordered" evidence="7">
    <location>
        <begin position="1"/>
        <end position="192"/>
    </location>
</feature>
<dbReference type="Gene3D" id="1.20.5.5160">
    <property type="match status" value="1"/>
</dbReference>
<protein>
    <recommendedName>
        <fullName evidence="8">Protein kinase domain-containing protein</fullName>
    </recommendedName>
</protein>
<evidence type="ECO:0000256" key="7">
    <source>
        <dbReference type="SAM" id="MobiDB-lite"/>
    </source>
</evidence>